<dbReference type="RefSeq" id="WP_309153140.1">
    <property type="nucleotide sequence ID" value="NZ_CP133568.1"/>
</dbReference>
<reference evidence="1 2" key="1">
    <citation type="submission" date="2023-08" db="EMBL/GenBank/DDBJ databases">
        <title>The whole genome sequence of Lysobacter yananisis.</title>
        <authorList>
            <person name="Sun H."/>
        </authorList>
    </citation>
    <scope>NUCLEOTIDE SEQUENCE [LARGE SCALE GENOMIC DNA]</scope>
    <source>
        <strain evidence="1 2">SNNU513</strain>
    </source>
</reference>
<organism evidence="1 2">
    <name type="scientific">Lysobacter yananisis</name>
    <dbReference type="NCBI Taxonomy" id="1003114"/>
    <lineage>
        <taxon>Bacteria</taxon>
        <taxon>Pseudomonadati</taxon>
        <taxon>Pseudomonadota</taxon>
        <taxon>Gammaproteobacteria</taxon>
        <taxon>Lysobacterales</taxon>
        <taxon>Lysobacteraceae</taxon>
        <taxon>Lysobacter</taxon>
    </lineage>
</organism>
<protein>
    <submittedName>
        <fullName evidence="1">Uncharacterized protein</fullName>
    </submittedName>
</protein>
<keyword evidence="2" id="KW-1185">Reference proteome</keyword>
<sequence>MSIAASITAIAIAVAAAVAVVVRFDASSPEAHVPQPRRARAWMRARAMGQDVPYGAAPRPMLDLVAFDLKQAFFFGYFLLSR</sequence>
<name>A0ABY9PD14_9GAMM</name>
<accession>A0ABY9PD14</accession>
<dbReference type="Proteomes" id="UP001229313">
    <property type="component" value="Chromosome"/>
</dbReference>
<evidence type="ECO:0000313" key="1">
    <source>
        <dbReference type="EMBL" id="WMT04973.1"/>
    </source>
</evidence>
<dbReference type="EMBL" id="CP133568">
    <property type="protein sequence ID" value="WMT04973.1"/>
    <property type="molecule type" value="Genomic_DNA"/>
</dbReference>
<evidence type="ECO:0000313" key="2">
    <source>
        <dbReference type="Proteomes" id="UP001229313"/>
    </source>
</evidence>
<proteinExistence type="predicted"/>
<gene>
    <name evidence="1" type="ORF">RDV84_09055</name>
</gene>